<dbReference type="OrthoDB" id="9758333at2"/>
<dbReference type="SUPFAM" id="SSF51445">
    <property type="entry name" value="(Trans)glycosidases"/>
    <property type="match status" value="1"/>
</dbReference>
<keyword evidence="1" id="KW-0732">Signal</keyword>
<reference evidence="2 3" key="1">
    <citation type="submission" date="2019-07" db="EMBL/GenBank/DDBJ databases">
        <title>Genomic Encyclopedia of Archaeal and Bacterial Type Strains, Phase II (KMG-II): from individual species to whole genera.</title>
        <authorList>
            <person name="Goeker M."/>
        </authorList>
    </citation>
    <scope>NUCLEOTIDE SEQUENCE [LARGE SCALE GENOMIC DNA]</scope>
    <source>
        <strain evidence="2 3">ATCC BAA-1854</strain>
    </source>
</reference>
<evidence type="ECO:0008006" key="4">
    <source>
        <dbReference type="Google" id="ProtNLM"/>
    </source>
</evidence>
<evidence type="ECO:0000256" key="1">
    <source>
        <dbReference type="SAM" id="SignalP"/>
    </source>
</evidence>
<sequence>MKSIKIAITIILTSVSMFQACKKTSASNNSSGNTTTGPIVKGTDPAVASTQGFFLDNWTAKTWTDPATSIGVSKPSAIGAVNVTVDLSQITTKVSKLIYGNNTNPYMGQYVTEPVLMNNITALSPNILRAPGGSLSDVYFWNADGVNVTAPADAPATLLDNTGTASAANYWFGNNTQTFTVTVDNYYKVLAQTSSTGLITVNYGYARYGTSAHPDQTAAHLAANWVRYDKGRTQYWEVGNECYGNWEAGYRIDVTKNQDGQPAIITGTLYGTHFKVFADSMRAAAAEVGNTNIKIGIVLTSSSDVSNNAGVSNWNANVLAAAGNTPDFYVVHNYYTPYAQNSTAAIILATPQTTSAMMSWINTSVQTAGVSAKPVAMDEWNIQAVGSNQDVSNIAGLHATMNLGEILKNKISMASRWDLANGWGGGDDQGMFNIGDEPGGVAKWNARPAFYYMYFFQKYVGDRVVASSVSGNSDIVSYGSSYTSGEAGVILVNQGSTDHTVAVTFKNFLAGSNYYYYVLNGGTDAVPFSRQVQVNGSGPANGISGGPAGFATMAPLSASISGGINVVVPAYGAVFLVADKQ</sequence>
<proteinExistence type="predicted"/>
<dbReference type="InterPro" id="IPR017853">
    <property type="entry name" value="GH"/>
</dbReference>
<dbReference type="Gene3D" id="3.20.20.80">
    <property type="entry name" value="Glycosidases"/>
    <property type="match status" value="1"/>
</dbReference>
<comment type="caution">
    <text evidence="2">The sequence shown here is derived from an EMBL/GenBank/DDBJ whole genome shotgun (WGS) entry which is preliminary data.</text>
</comment>
<protein>
    <recommendedName>
        <fullName evidence="4">Alpha-L-arabinofuranosidase</fullName>
    </recommendedName>
</protein>
<evidence type="ECO:0000313" key="3">
    <source>
        <dbReference type="Proteomes" id="UP000317010"/>
    </source>
</evidence>
<dbReference type="PANTHER" id="PTHR43576">
    <property type="entry name" value="ALPHA-L-ARABINOFURANOSIDASE C-RELATED"/>
    <property type="match status" value="1"/>
</dbReference>
<dbReference type="Proteomes" id="UP000317010">
    <property type="component" value="Unassembled WGS sequence"/>
</dbReference>
<keyword evidence="3" id="KW-1185">Reference proteome</keyword>
<name>A0A562U966_9SPHI</name>
<dbReference type="RefSeq" id="WP_144910864.1">
    <property type="nucleotide sequence ID" value="NZ_VLLI01000003.1"/>
</dbReference>
<dbReference type="GO" id="GO:0000272">
    <property type="term" value="P:polysaccharide catabolic process"/>
    <property type="evidence" value="ECO:0007669"/>
    <property type="project" value="TreeGrafter"/>
</dbReference>
<accession>A0A562U966</accession>
<feature type="chain" id="PRO_5021907573" description="Alpha-L-arabinofuranosidase" evidence="1">
    <location>
        <begin position="20"/>
        <end position="581"/>
    </location>
</feature>
<dbReference type="EMBL" id="VLLI01000003">
    <property type="protein sequence ID" value="TWJ02340.1"/>
    <property type="molecule type" value="Genomic_DNA"/>
</dbReference>
<dbReference type="PANTHER" id="PTHR43576:SF3">
    <property type="entry name" value="ALPHA-L-ARABINOFURANOSIDASE C"/>
    <property type="match status" value="1"/>
</dbReference>
<gene>
    <name evidence="2" type="ORF">JN11_01312</name>
</gene>
<dbReference type="PROSITE" id="PS51257">
    <property type="entry name" value="PROKAR_LIPOPROTEIN"/>
    <property type="match status" value="1"/>
</dbReference>
<evidence type="ECO:0000313" key="2">
    <source>
        <dbReference type="EMBL" id="TWJ02340.1"/>
    </source>
</evidence>
<dbReference type="AlphaFoldDB" id="A0A562U966"/>
<organism evidence="2 3">
    <name type="scientific">Mucilaginibacter frigoritolerans</name>
    <dbReference type="NCBI Taxonomy" id="652788"/>
    <lineage>
        <taxon>Bacteria</taxon>
        <taxon>Pseudomonadati</taxon>
        <taxon>Bacteroidota</taxon>
        <taxon>Sphingobacteriia</taxon>
        <taxon>Sphingobacteriales</taxon>
        <taxon>Sphingobacteriaceae</taxon>
        <taxon>Mucilaginibacter</taxon>
    </lineage>
</organism>
<feature type="signal peptide" evidence="1">
    <location>
        <begin position="1"/>
        <end position="19"/>
    </location>
</feature>